<dbReference type="OrthoDB" id="9814902at2"/>
<evidence type="ECO:0000256" key="4">
    <source>
        <dbReference type="ARBA" id="ARBA00022692"/>
    </source>
</evidence>
<dbReference type="InterPro" id="IPR010065">
    <property type="entry name" value="AA_ABC_transptr_permease_3TM"/>
</dbReference>
<protein>
    <submittedName>
        <fullName evidence="10">Amino acid ABC transporter membrane protein, PAAT family (TC 3.A.1.3.-)</fullName>
    </submittedName>
</protein>
<dbReference type="PANTHER" id="PTHR30614">
    <property type="entry name" value="MEMBRANE COMPONENT OF AMINO ACID ABC TRANSPORTER"/>
    <property type="match status" value="1"/>
</dbReference>
<dbReference type="SUPFAM" id="SSF161098">
    <property type="entry name" value="MetI-like"/>
    <property type="match status" value="1"/>
</dbReference>
<evidence type="ECO:0000256" key="8">
    <source>
        <dbReference type="SAM" id="MobiDB-lite"/>
    </source>
</evidence>
<organism evidence="10 11">
    <name type="scientific">Micrococcus terreus</name>
    <dbReference type="NCBI Taxonomy" id="574650"/>
    <lineage>
        <taxon>Bacteria</taxon>
        <taxon>Bacillati</taxon>
        <taxon>Actinomycetota</taxon>
        <taxon>Actinomycetes</taxon>
        <taxon>Micrococcales</taxon>
        <taxon>Micrococcaceae</taxon>
        <taxon>Micrococcus</taxon>
    </lineage>
</organism>
<feature type="domain" description="ABC transmembrane type-1" evidence="9">
    <location>
        <begin position="76"/>
        <end position="269"/>
    </location>
</feature>
<keyword evidence="3" id="KW-1003">Cell membrane</keyword>
<dbReference type="Proteomes" id="UP000198881">
    <property type="component" value="Unassembled WGS sequence"/>
</dbReference>
<dbReference type="Pfam" id="PF00528">
    <property type="entry name" value="BPD_transp_1"/>
    <property type="match status" value="1"/>
</dbReference>
<dbReference type="NCBIfam" id="TIGR01726">
    <property type="entry name" value="HEQRo_perm_3TM"/>
    <property type="match status" value="1"/>
</dbReference>
<keyword evidence="2 7" id="KW-0813">Transport</keyword>
<keyword evidence="6 7" id="KW-0472">Membrane</keyword>
<dbReference type="GO" id="GO:0022857">
    <property type="term" value="F:transmembrane transporter activity"/>
    <property type="evidence" value="ECO:0007669"/>
    <property type="project" value="InterPro"/>
</dbReference>
<evidence type="ECO:0000256" key="6">
    <source>
        <dbReference type="ARBA" id="ARBA00023136"/>
    </source>
</evidence>
<comment type="subcellular location">
    <subcellularLocation>
        <location evidence="1 7">Cell membrane</location>
        <topology evidence="1 7">Multi-pass membrane protein</topology>
    </subcellularLocation>
</comment>
<evidence type="ECO:0000256" key="3">
    <source>
        <dbReference type="ARBA" id="ARBA00022475"/>
    </source>
</evidence>
<dbReference type="PROSITE" id="PS50928">
    <property type="entry name" value="ABC_TM1"/>
    <property type="match status" value="1"/>
</dbReference>
<dbReference type="STRING" id="574650.SAMN04487966_103246"/>
<proteinExistence type="inferred from homology"/>
<feature type="transmembrane region" description="Helical" evidence="7">
    <location>
        <begin position="241"/>
        <end position="268"/>
    </location>
</feature>
<sequence>MSTASSPSAPAETSATRPRPGRAKRRRQISIGIQAAVFVAVIAAILLAMDWETLGTSVFNFAAIGPMFPDVILVGLGNTLLYTVTSFIVGLIGGIVLALMRMSSFAPYRWIATAYTEFFRGVPALLVFIAFGYGVPIAFGVQWPIPVVVMAALGMVSAAYISETLRAGLQAVPMGQYEAARSLGMPGWRAMLTIVIPQAFRLVLPPLTNEVILLTKDSSLVYVLGLAAHEYELTKFGRDGITALGAGLTPVLVAGLMYLIITVPLSLLARRFESRSARPSRATRKDA</sequence>
<feature type="region of interest" description="Disordered" evidence="8">
    <location>
        <begin position="1"/>
        <end position="26"/>
    </location>
</feature>
<keyword evidence="11" id="KW-1185">Reference proteome</keyword>
<dbReference type="GO" id="GO:0006865">
    <property type="term" value="P:amino acid transport"/>
    <property type="evidence" value="ECO:0007669"/>
    <property type="project" value="TreeGrafter"/>
</dbReference>
<dbReference type="InterPro" id="IPR035906">
    <property type="entry name" value="MetI-like_sf"/>
</dbReference>
<dbReference type="PANTHER" id="PTHR30614:SF1">
    <property type="entry name" value="GLUTAMATE_ASPARTATE IMPORT PERMEASE PROTEIN GLTK"/>
    <property type="match status" value="1"/>
</dbReference>
<feature type="compositionally biased region" description="Low complexity" evidence="8">
    <location>
        <begin position="1"/>
        <end position="18"/>
    </location>
</feature>
<dbReference type="EMBL" id="FPCG01000003">
    <property type="protein sequence ID" value="SFV22186.1"/>
    <property type="molecule type" value="Genomic_DNA"/>
</dbReference>
<comment type="similarity">
    <text evidence="7">Belongs to the binding-protein-dependent transport system permease family.</text>
</comment>
<dbReference type="InterPro" id="IPR000515">
    <property type="entry name" value="MetI-like"/>
</dbReference>
<feature type="transmembrane region" description="Helical" evidence="7">
    <location>
        <begin position="80"/>
        <end position="100"/>
    </location>
</feature>
<evidence type="ECO:0000313" key="11">
    <source>
        <dbReference type="Proteomes" id="UP000198881"/>
    </source>
</evidence>
<evidence type="ECO:0000256" key="7">
    <source>
        <dbReference type="RuleBase" id="RU363032"/>
    </source>
</evidence>
<dbReference type="CDD" id="cd06261">
    <property type="entry name" value="TM_PBP2"/>
    <property type="match status" value="1"/>
</dbReference>
<reference evidence="10 11" key="1">
    <citation type="submission" date="2016-10" db="EMBL/GenBank/DDBJ databases">
        <authorList>
            <person name="de Groot N.N."/>
        </authorList>
    </citation>
    <scope>NUCLEOTIDE SEQUENCE [LARGE SCALE GENOMIC DNA]</scope>
    <source>
        <strain evidence="10 11">CGMCC 1.7054</strain>
    </source>
</reference>
<feature type="transmembrane region" description="Helical" evidence="7">
    <location>
        <begin position="121"/>
        <end position="139"/>
    </location>
</feature>
<keyword evidence="5 7" id="KW-1133">Transmembrane helix</keyword>
<evidence type="ECO:0000256" key="5">
    <source>
        <dbReference type="ARBA" id="ARBA00022989"/>
    </source>
</evidence>
<evidence type="ECO:0000256" key="2">
    <source>
        <dbReference type="ARBA" id="ARBA00022448"/>
    </source>
</evidence>
<dbReference type="GO" id="GO:0043190">
    <property type="term" value="C:ATP-binding cassette (ABC) transporter complex"/>
    <property type="evidence" value="ECO:0007669"/>
    <property type="project" value="InterPro"/>
</dbReference>
<evidence type="ECO:0000256" key="1">
    <source>
        <dbReference type="ARBA" id="ARBA00004651"/>
    </source>
</evidence>
<evidence type="ECO:0000259" key="9">
    <source>
        <dbReference type="PROSITE" id="PS50928"/>
    </source>
</evidence>
<name>A0A1I7MJW1_9MICC</name>
<accession>A0A1I7MJW1</accession>
<keyword evidence="4 7" id="KW-0812">Transmembrane</keyword>
<evidence type="ECO:0000313" key="10">
    <source>
        <dbReference type="EMBL" id="SFV22186.1"/>
    </source>
</evidence>
<dbReference type="InterPro" id="IPR043429">
    <property type="entry name" value="ArtM/GltK/GlnP/TcyL/YhdX-like"/>
</dbReference>
<gene>
    <name evidence="10" type="ORF">SAMN04487966_103246</name>
</gene>
<dbReference type="AlphaFoldDB" id="A0A1I7MJW1"/>
<dbReference type="Gene3D" id="1.10.3720.10">
    <property type="entry name" value="MetI-like"/>
    <property type="match status" value="1"/>
</dbReference>
<feature type="transmembrane region" description="Helical" evidence="7">
    <location>
        <begin position="29"/>
        <end position="49"/>
    </location>
</feature>